<dbReference type="EC" id="3.1.4.11" evidence="1 6"/>
<dbReference type="GO" id="GO:0016042">
    <property type="term" value="P:lipid catabolic process"/>
    <property type="evidence" value="ECO:0007669"/>
    <property type="project" value="UniProtKB-KW"/>
</dbReference>
<feature type="region of interest" description="Disordered" evidence="7">
    <location>
        <begin position="358"/>
        <end position="396"/>
    </location>
</feature>
<evidence type="ECO:0000256" key="6">
    <source>
        <dbReference type="RuleBase" id="RU361133"/>
    </source>
</evidence>
<evidence type="ECO:0000256" key="3">
    <source>
        <dbReference type="ARBA" id="ARBA00022963"/>
    </source>
</evidence>
<dbReference type="InterPro" id="IPR000008">
    <property type="entry name" value="C2_dom"/>
</dbReference>
<dbReference type="SUPFAM" id="SSF47473">
    <property type="entry name" value="EF-hand"/>
    <property type="match status" value="1"/>
</dbReference>
<dbReference type="GO" id="GO:0004435">
    <property type="term" value="F:phosphatidylinositol-4,5-bisphosphate phospholipase C activity"/>
    <property type="evidence" value="ECO:0007669"/>
    <property type="project" value="UniProtKB-EC"/>
</dbReference>
<evidence type="ECO:0000256" key="4">
    <source>
        <dbReference type="ARBA" id="ARBA00023098"/>
    </source>
</evidence>
<evidence type="ECO:0000259" key="9">
    <source>
        <dbReference type="PROSITE" id="PS50008"/>
    </source>
</evidence>
<dbReference type="InterPro" id="IPR035892">
    <property type="entry name" value="C2_domain_sf"/>
</dbReference>
<protein>
    <recommendedName>
        <fullName evidence="1 6">Phosphoinositide phospholipase C</fullName>
        <ecNumber evidence="1 6">3.1.4.11</ecNumber>
    </recommendedName>
</protein>
<sequence length="933" mass="104596">MVEAAAWTPARQSPSDGTAKERSEGTRQHAPQDDGCGSLNEVTIAKEKEKQLSITQEPPSQPSSSPASPTAHMDDFAVPRQLLNGVPMLKVSEKKQKSYFFRLDPDQGQILWYSKKLRIIPIETIKEIRTGSDARYYREQYRLASSYEDRWLTLIYVLDGSYKTLHIIAATRETFQAWDSTVRRLYEIRKQLMSGLGHGEMRQAVWEKQFWKAADEEDDSQLDFDDLEKLCRRLNINPSRDELLRRFKQADIQNRGYLDFTDFRKFVKALKARPELDRVFKKLVIPCGSTDGTLRYPAFASFMREKQRSGASEDALQRLFVKYASPPGGEVPESSSCPPHSPARNALELAIRNATITAGFKPPTTSHNPSDASTSHLSVSSATSPPEPQPPSSSVVTYETGVLTRKGFTSFLLSTDNSVFKSEQHDMTRPLPEYFVSSSHNTYLVGHQLVGESTIEGYIRALLHSCRSVELDIYDGEIEPVIYHGKTFTSKVALRDICEAINRYAFVSSPYPIIISAEVHCCVTQQVMMAKIMSEVFGDALVQAPVDGRPKIEVLPSPEDLKGRVLLKVDPYACLVRDITKTCTLFTGEEFSELTKAKNALGRVKVRRLSNNANARPALSPALGSSSSDKPKVKMAIELLALLVYTVGVKCRGLNKKEVYAPEHMFSLSESTANKILKQSMMDLIKHNRAHLVRIYPKGMRIGSTNYEPHRYWSAGAQLVAINWQTFDLGYMINHAMFQRNNRAGFVHKPPALRNADKNLLAKRTKHCLDVTIISAQQLPRVKDSLGREILGKSILDPFVEISIHIPDWTHSPFLPSGAAQQSYSPPSGPSSSTATTARTLTLKTGVVKNNGFNPVWEQTLSLPFDCVGNMLDLVFVRFAVKQEDKEDEEPLAVYCSSLASLNFGYRHLPLHDAQLSQYLFSTLFVNINIRDA</sequence>
<dbReference type="GO" id="GO:0005509">
    <property type="term" value="F:calcium ion binding"/>
    <property type="evidence" value="ECO:0007669"/>
    <property type="project" value="InterPro"/>
</dbReference>
<feature type="region of interest" description="Disordered" evidence="7">
    <location>
        <begin position="1"/>
        <end position="72"/>
    </location>
</feature>
<evidence type="ECO:0000256" key="7">
    <source>
        <dbReference type="SAM" id="MobiDB-lite"/>
    </source>
</evidence>
<keyword evidence="4 6" id="KW-0443">Lipid metabolism</keyword>
<feature type="domain" description="PI-PLC Y-box" evidence="9">
    <location>
        <begin position="639"/>
        <end position="754"/>
    </location>
</feature>
<gene>
    <name evidence="11" type="ORF">EW026_g2412</name>
</gene>
<dbReference type="PROSITE" id="PS50222">
    <property type="entry name" value="EF_HAND_2"/>
    <property type="match status" value="1"/>
</dbReference>
<feature type="region of interest" description="Disordered" evidence="7">
    <location>
        <begin position="817"/>
        <end position="836"/>
    </location>
</feature>
<feature type="compositionally biased region" description="Low complexity" evidence="7">
    <location>
        <begin position="823"/>
        <end position="836"/>
    </location>
</feature>
<keyword evidence="12" id="KW-1185">Reference proteome</keyword>
<dbReference type="EMBL" id="SGPJ01000061">
    <property type="protein sequence ID" value="THH00028.1"/>
    <property type="molecule type" value="Genomic_DNA"/>
</dbReference>
<dbReference type="PANTHER" id="PTHR10336:SF36">
    <property type="entry name" value="1-PHOSPHATIDYLINOSITOL 4,5-BISPHOSPHATE PHOSPHODIESTERASE BETA-4"/>
    <property type="match status" value="1"/>
</dbReference>
<dbReference type="GO" id="GO:0048015">
    <property type="term" value="P:phosphatidylinositol-mediated signaling"/>
    <property type="evidence" value="ECO:0007669"/>
    <property type="project" value="TreeGrafter"/>
</dbReference>
<dbReference type="InterPro" id="IPR037755">
    <property type="entry name" value="Plc1_PH"/>
</dbReference>
<dbReference type="CDD" id="cd00275">
    <property type="entry name" value="C2_PLC_like"/>
    <property type="match status" value="1"/>
</dbReference>
<dbReference type="Pfam" id="PF13499">
    <property type="entry name" value="EF-hand_7"/>
    <property type="match status" value="1"/>
</dbReference>
<dbReference type="PROSITE" id="PS50007">
    <property type="entry name" value="PIPLC_X_DOMAIN"/>
    <property type="match status" value="1"/>
</dbReference>
<dbReference type="SMART" id="SM00239">
    <property type="entry name" value="C2"/>
    <property type="match status" value="1"/>
</dbReference>
<dbReference type="InterPro" id="IPR001711">
    <property type="entry name" value="PLipase_C_Pinositol-sp_Y"/>
</dbReference>
<dbReference type="GO" id="GO:0051209">
    <property type="term" value="P:release of sequestered calcium ion into cytosol"/>
    <property type="evidence" value="ECO:0007669"/>
    <property type="project" value="TreeGrafter"/>
</dbReference>
<dbReference type="InterPro" id="IPR002048">
    <property type="entry name" value="EF_hand_dom"/>
</dbReference>
<dbReference type="InterPro" id="IPR011992">
    <property type="entry name" value="EF-hand-dom_pair"/>
</dbReference>
<feature type="compositionally biased region" description="Low complexity" evidence="7">
    <location>
        <begin position="370"/>
        <end position="384"/>
    </location>
</feature>
<keyword evidence="2 6" id="KW-0378">Hydrolase</keyword>
<dbReference type="SUPFAM" id="SSF51695">
    <property type="entry name" value="PLC-like phosphodiesterases"/>
    <property type="match status" value="1"/>
</dbReference>
<name>A0A4S4KQA0_9APHY</name>
<evidence type="ECO:0000313" key="12">
    <source>
        <dbReference type="Proteomes" id="UP000309038"/>
    </source>
</evidence>
<evidence type="ECO:0000313" key="11">
    <source>
        <dbReference type="EMBL" id="THH00028.1"/>
    </source>
</evidence>
<dbReference type="Gene3D" id="3.20.20.190">
    <property type="entry name" value="Phosphatidylinositol (PI) phosphodiesterase"/>
    <property type="match status" value="1"/>
</dbReference>
<comment type="caution">
    <text evidence="11">The sequence shown here is derived from an EMBL/GenBank/DDBJ whole genome shotgun (WGS) entry which is preliminary data.</text>
</comment>
<evidence type="ECO:0000259" key="8">
    <source>
        <dbReference type="PROSITE" id="PS50004"/>
    </source>
</evidence>
<dbReference type="SMART" id="SM00148">
    <property type="entry name" value="PLCXc"/>
    <property type="match status" value="1"/>
</dbReference>
<dbReference type="PROSITE" id="PS50008">
    <property type="entry name" value="PIPLC_Y_DOMAIN"/>
    <property type="match status" value="1"/>
</dbReference>
<dbReference type="InterPro" id="IPR017946">
    <property type="entry name" value="PLC-like_Pdiesterase_TIM-brl"/>
</dbReference>
<feature type="domain" description="EF-hand" evidence="10">
    <location>
        <begin position="238"/>
        <end position="273"/>
    </location>
</feature>
<dbReference type="InterPro" id="IPR000909">
    <property type="entry name" value="PLipase_C_PInositol-sp_X_dom"/>
</dbReference>
<organism evidence="11 12">
    <name type="scientific">Hermanssonia centrifuga</name>
    <dbReference type="NCBI Taxonomy" id="98765"/>
    <lineage>
        <taxon>Eukaryota</taxon>
        <taxon>Fungi</taxon>
        <taxon>Dikarya</taxon>
        <taxon>Basidiomycota</taxon>
        <taxon>Agaricomycotina</taxon>
        <taxon>Agaricomycetes</taxon>
        <taxon>Polyporales</taxon>
        <taxon>Meruliaceae</taxon>
        <taxon>Hermanssonia</taxon>
    </lineage>
</organism>
<comment type="catalytic activity">
    <reaction evidence="6">
        <text>a 1,2-diacyl-sn-glycero-3-phospho-(1D-myo-inositol-4,5-bisphosphate) + H2O = 1D-myo-inositol 1,4,5-trisphosphate + a 1,2-diacyl-sn-glycerol + H(+)</text>
        <dbReference type="Rhea" id="RHEA:33179"/>
        <dbReference type="ChEBI" id="CHEBI:15377"/>
        <dbReference type="ChEBI" id="CHEBI:15378"/>
        <dbReference type="ChEBI" id="CHEBI:17815"/>
        <dbReference type="ChEBI" id="CHEBI:58456"/>
        <dbReference type="ChEBI" id="CHEBI:203600"/>
        <dbReference type="EC" id="3.1.4.11"/>
    </reaction>
</comment>
<dbReference type="SMART" id="SM00149">
    <property type="entry name" value="PLCYc"/>
    <property type="match status" value="1"/>
</dbReference>
<dbReference type="CDD" id="cd08598">
    <property type="entry name" value="PI-PLC1c_yeast"/>
    <property type="match status" value="1"/>
</dbReference>
<proteinExistence type="predicted"/>
<dbReference type="SUPFAM" id="SSF50729">
    <property type="entry name" value="PH domain-like"/>
    <property type="match status" value="1"/>
</dbReference>
<evidence type="ECO:0000256" key="5">
    <source>
        <dbReference type="ARBA" id="ARBA00023224"/>
    </source>
</evidence>
<dbReference type="InterPro" id="IPR011993">
    <property type="entry name" value="PH-like_dom_sf"/>
</dbReference>
<dbReference type="Proteomes" id="UP000309038">
    <property type="component" value="Unassembled WGS sequence"/>
</dbReference>
<reference evidence="11 12" key="1">
    <citation type="submission" date="2019-02" db="EMBL/GenBank/DDBJ databases">
        <title>Genome sequencing of the rare red list fungi Phlebia centrifuga.</title>
        <authorList>
            <person name="Buettner E."/>
            <person name="Kellner H."/>
        </authorList>
    </citation>
    <scope>NUCLEOTIDE SEQUENCE [LARGE SCALE GENOMIC DNA]</scope>
    <source>
        <strain evidence="11 12">DSM 108282</strain>
    </source>
</reference>
<dbReference type="Pfam" id="PF00388">
    <property type="entry name" value="PI-PLC-X"/>
    <property type="match status" value="1"/>
</dbReference>
<dbReference type="SUPFAM" id="SSF49562">
    <property type="entry name" value="C2 domain (Calcium/lipid-binding domain, CaLB)"/>
    <property type="match status" value="1"/>
</dbReference>
<feature type="compositionally biased region" description="Basic and acidic residues" evidence="7">
    <location>
        <begin position="18"/>
        <end position="32"/>
    </location>
</feature>
<dbReference type="Gene3D" id="1.10.238.10">
    <property type="entry name" value="EF-hand"/>
    <property type="match status" value="1"/>
</dbReference>
<dbReference type="CDD" id="cd13360">
    <property type="entry name" value="PH_PLC_fungal"/>
    <property type="match status" value="1"/>
</dbReference>
<keyword evidence="5" id="KW-0807">Transducer</keyword>
<dbReference type="AlphaFoldDB" id="A0A4S4KQA0"/>
<evidence type="ECO:0000256" key="2">
    <source>
        <dbReference type="ARBA" id="ARBA00022801"/>
    </source>
</evidence>
<accession>A0A4S4KQA0</accession>
<keyword evidence="3 6" id="KW-0442">Lipid degradation</keyword>
<dbReference type="InterPro" id="IPR001192">
    <property type="entry name" value="PI-PLC_fam"/>
</dbReference>
<dbReference type="PROSITE" id="PS50004">
    <property type="entry name" value="C2"/>
    <property type="match status" value="1"/>
</dbReference>
<dbReference type="Pfam" id="PF00387">
    <property type="entry name" value="PI-PLC-Y"/>
    <property type="match status" value="1"/>
</dbReference>
<dbReference type="Pfam" id="PF00168">
    <property type="entry name" value="C2"/>
    <property type="match status" value="2"/>
</dbReference>
<dbReference type="PRINTS" id="PR00390">
    <property type="entry name" value="PHPHLIPASEC"/>
</dbReference>
<evidence type="ECO:0000259" key="10">
    <source>
        <dbReference type="PROSITE" id="PS50222"/>
    </source>
</evidence>
<dbReference type="Gene3D" id="2.30.29.30">
    <property type="entry name" value="Pleckstrin-homology domain (PH domain)/Phosphotyrosine-binding domain (PTB)"/>
    <property type="match status" value="1"/>
</dbReference>
<feature type="domain" description="C2" evidence="8">
    <location>
        <begin position="749"/>
        <end position="913"/>
    </location>
</feature>
<evidence type="ECO:0000256" key="1">
    <source>
        <dbReference type="ARBA" id="ARBA00012368"/>
    </source>
</evidence>
<dbReference type="Gene3D" id="2.60.40.150">
    <property type="entry name" value="C2 domain"/>
    <property type="match status" value="1"/>
</dbReference>
<dbReference type="PANTHER" id="PTHR10336">
    <property type="entry name" value="PHOSPHOINOSITIDE-SPECIFIC PHOSPHOLIPASE C FAMILY PROTEIN"/>
    <property type="match status" value="1"/>
</dbReference>